<name>A0A5C4S125_CHLTI</name>
<dbReference type="AlphaFoldDB" id="A0A5C4S125"/>
<reference evidence="1 2" key="1">
    <citation type="submission" date="2019-05" db="EMBL/GenBank/DDBJ databases">
        <title>Draft Whole-Genome sequence of the green sulfur bacterium Chlorobaculum thiosulfatiphilum DSM 249.</title>
        <authorList>
            <person name="Meyer T.E."/>
            <person name="Kyndt J.A."/>
        </authorList>
    </citation>
    <scope>NUCLEOTIDE SEQUENCE [LARGE SCALE GENOMIC DNA]</scope>
    <source>
        <strain evidence="1 2">DSM 249</strain>
    </source>
</reference>
<accession>A0A5C4S125</accession>
<keyword evidence="2" id="KW-1185">Reference proteome</keyword>
<proteinExistence type="predicted"/>
<sequence>MRKAFYILVIAATSTLYGCQDQSSQNEIQLGPDEGINRTKISRFFQSNPVINKVQIRTPLSDAVATEFINKLIVFQRNIGEDDEDFELYLNGRNNQELNDVNKGRIEIYFADGKVFKYSKKSSRVNSMVFDDGLKGIAGNIGTIHAVLMGNIEYEKLLIEHMKKKKILSFTLEGFETKITDKEADEFRKNINTVMTMK</sequence>
<organism evidence="1 2">
    <name type="scientific">Chlorobaculum thiosulfatiphilum</name>
    <name type="common">Chlorobium limicola f.sp. thiosulfatophilum</name>
    <dbReference type="NCBI Taxonomy" id="115852"/>
    <lineage>
        <taxon>Bacteria</taxon>
        <taxon>Pseudomonadati</taxon>
        <taxon>Chlorobiota</taxon>
        <taxon>Chlorobiia</taxon>
        <taxon>Chlorobiales</taxon>
        <taxon>Chlorobiaceae</taxon>
        <taxon>Chlorobaculum</taxon>
    </lineage>
</organism>
<comment type="caution">
    <text evidence="1">The sequence shown here is derived from an EMBL/GenBank/DDBJ whole genome shotgun (WGS) entry which is preliminary data.</text>
</comment>
<dbReference type="EMBL" id="VDCH01000036">
    <property type="protein sequence ID" value="TNJ36767.1"/>
    <property type="molecule type" value="Genomic_DNA"/>
</dbReference>
<evidence type="ECO:0008006" key="3">
    <source>
        <dbReference type="Google" id="ProtNLM"/>
    </source>
</evidence>
<evidence type="ECO:0000313" key="1">
    <source>
        <dbReference type="EMBL" id="TNJ36767.1"/>
    </source>
</evidence>
<gene>
    <name evidence="1" type="ORF">FGF66_11530</name>
</gene>
<dbReference type="Proteomes" id="UP000308271">
    <property type="component" value="Unassembled WGS sequence"/>
</dbReference>
<evidence type="ECO:0000313" key="2">
    <source>
        <dbReference type="Proteomes" id="UP000308271"/>
    </source>
</evidence>
<dbReference type="PROSITE" id="PS51257">
    <property type="entry name" value="PROKAR_LIPOPROTEIN"/>
    <property type="match status" value="1"/>
</dbReference>
<protein>
    <recommendedName>
        <fullName evidence="3">Lipoprotein</fullName>
    </recommendedName>
</protein>
<dbReference type="RefSeq" id="WP_139457784.1">
    <property type="nucleotide sequence ID" value="NZ_VDCH01000036.1"/>
</dbReference>